<reference evidence="1 2" key="2">
    <citation type="submission" date="2018-08" db="EMBL/GenBank/DDBJ databases">
        <authorList>
            <person name="Laetsch R D."/>
            <person name="Stevens L."/>
            <person name="Kumar S."/>
            <person name="Blaxter L. M."/>
        </authorList>
    </citation>
    <scope>NUCLEOTIDE SEQUENCE [LARGE SCALE GENOMIC DNA]</scope>
</reference>
<evidence type="ECO:0000313" key="3">
    <source>
        <dbReference type="WBParaSite" id="nOo.2.0.1.t13247-RA"/>
    </source>
</evidence>
<organism evidence="3">
    <name type="scientific">Onchocerca ochengi</name>
    <name type="common">Filarial nematode worm</name>
    <dbReference type="NCBI Taxonomy" id="42157"/>
    <lineage>
        <taxon>Eukaryota</taxon>
        <taxon>Metazoa</taxon>
        <taxon>Ecdysozoa</taxon>
        <taxon>Nematoda</taxon>
        <taxon>Chromadorea</taxon>
        <taxon>Rhabditida</taxon>
        <taxon>Spirurina</taxon>
        <taxon>Spiruromorpha</taxon>
        <taxon>Filarioidea</taxon>
        <taxon>Onchocercidae</taxon>
        <taxon>Onchocerca</taxon>
    </lineage>
</organism>
<keyword evidence="2" id="KW-1185">Reference proteome</keyword>
<sequence>MAQMRAERRAARIEEARLRICQSSTASDLLPLEQNERLRVAERRLQETEDQRRTGLRAQQSRNFNRLAFRYNPADNCSLSPHVLIGTMNEVCRYCKALKFKAKAKGMFCAAGKIKLPRLEEPPEPLRTLLVGYTAQSKRFLSEIRKYNSCFQMTSFGAEIATTQYMPTFKVKGQIYLALCFRCQM</sequence>
<name>A0A182EYJ0_ONCOC</name>
<gene>
    <name evidence="1" type="ORF">NOO_LOCUS13247</name>
</gene>
<dbReference type="AlphaFoldDB" id="A0A182EYJ0"/>
<accession>A0A182EYJ0</accession>
<evidence type="ECO:0000313" key="1">
    <source>
        <dbReference type="EMBL" id="VDN00680.1"/>
    </source>
</evidence>
<dbReference type="Proteomes" id="UP000271087">
    <property type="component" value="Unassembled WGS sequence"/>
</dbReference>
<dbReference type="EMBL" id="UYRW01014251">
    <property type="protein sequence ID" value="VDN00680.1"/>
    <property type="molecule type" value="Genomic_DNA"/>
</dbReference>
<reference evidence="3" key="1">
    <citation type="submission" date="2016-06" db="UniProtKB">
        <authorList>
            <consortium name="WormBaseParasite"/>
        </authorList>
    </citation>
    <scope>IDENTIFICATION</scope>
</reference>
<dbReference type="WBParaSite" id="nOo.2.0.1.t13247-RA">
    <property type="protein sequence ID" value="nOo.2.0.1.t13247-RA"/>
    <property type="gene ID" value="nOo.2.0.1.g13247"/>
</dbReference>
<protein>
    <submittedName>
        <fullName evidence="3">Helitron_like_N domain-containing protein</fullName>
    </submittedName>
</protein>
<dbReference type="OrthoDB" id="1728974at2759"/>
<dbReference type="STRING" id="42157.A0A182EYJ0"/>
<evidence type="ECO:0000313" key="2">
    <source>
        <dbReference type="Proteomes" id="UP000271087"/>
    </source>
</evidence>
<proteinExistence type="predicted"/>